<dbReference type="PANTHER" id="PTHR48449">
    <property type="entry name" value="DUF1985 DOMAIN-CONTAINING PROTEIN"/>
    <property type="match status" value="1"/>
</dbReference>
<feature type="compositionally biased region" description="Basic and acidic residues" evidence="2">
    <location>
        <begin position="307"/>
        <end position="321"/>
    </location>
</feature>
<sequence length="339" mass="39022">MLWGHLLDVPELQFSAQIVHNLLLRLVCDQRNDELWFCVNDKLLKFTYNDFERITGLRSMGLTPVISDVDEGNGMLLDKFFGGVREISCGTLTAKMQTLKPKKAGPRGDPLKLACAFYVQCVLIPRNKITLMNSEILKLADELDRFKAYPWAKVSYNLMVSQIKTLMVGQGDRFKENKKANPQYKNAKFTLHGLPLVLQVWAYESLPELGRRCAKRVGNHDVPLLNWKAMGFFHVQTLNEMIFKDHYDEEDEEDDGEDDDGFKSKMMAEMKKLRAQVVSLEARLKLMEDRLLVGSVAEEKHDEDEDAMHQADEDEEHKQDEVAVVEEDHEKVNVIVFRT</sequence>
<feature type="region of interest" description="Disordered" evidence="2">
    <location>
        <begin position="295"/>
        <end position="321"/>
    </location>
</feature>
<comment type="caution">
    <text evidence="4">The sequence shown here is derived from an EMBL/GenBank/DDBJ whole genome shotgun (WGS) entry which is preliminary data.</text>
</comment>
<gene>
    <name evidence="4" type="ORF">CEPIT_LOCUS26164</name>
</gene>
<accession>A0AAV0ELP8</accession>
<evidence type="ECO:0000259" key="3">
    <source>
        <dbReference type="Pfam" id="PF09331"/>
    </source>
</evidence>
<protein>
    <recommendedName>
        <fullName evidence="3">DUF1985 domain-containing protein</fullName>
    </recommendedName>
</protein>
<evidence type="ECO:0000313" key="5">
    <source>
        <dbReference type="Proteomes" id="UP001152523"/>
    </source>
</evidence>
<dbReference type="Proteomes" id="UP001152523">
    <property type="component" value="Unassembled WGS sequence"/>
</dbReference>
<keyword evidence="1" id="KW-0175">Coiled coil</keyword>
<reference evidence="4" key="1">
    <citation type="submission" date="2022-07" db="EMBL/GenBank/DDBJ databases">
        <authorList>
            <person name="Macas J."/>
            <person name="Novak P."/>
            <person name="Neumann P."/>
        </authorList>
    </citation>
    <scope>NUCLEOTIDE SEQUENCE</scope>
</reference>
<organism evidence="4 5">
    <name type="scientific">Cuscuta epithymum</name>
    <dbReference type="NCBI Taxonomy" id="186058"/>
    <lineage>
        <taxon>Eukaryota</taxon>
        <taxon>Viridiplantae</taxon>
        <taxon>Streptophyta</taxon>
        <taxon>Embryophyta</taxon>
        <taxon>Tracheophyta</taxon>
        <taxon>Spermatophyta</taxon>
        <taxon>Magnoliopsida</taxon>
        <taxon>eudicotyledons</taxon>
        <taxon>Gunneridae</taxon>
        <taxon>Pentapetalae</taxon>
        <taxon>asterids</taxon>
        <taxon>lamiids</taxon>
        <taxon>Solanales</taxon>
        <taxon>Convolvulaceae</taxon>
        <taxon>Cuscuteae</taxon>
        <taxon>Cuscuta</taxon>
        <taxon>Cuscuta subgen. Cuscuta</taxon>
    </lineage>
</organism>
<dbReference type="PANTHER" id="PTHR48449:SF1">
    <property type="entry name" value="DUF1985 DOMAIN-CONTAINING PROTEIN"/>
    <property type="match status" value="1"/>
</dbReference>
<keyword evidence="5" id="KW-1185">Reference proteome</keyword>
<evidence type="ECO:0000256" key="1">
    <source>
        <dbReference type="SAM" id="Coils"/>
    </source>
</evidence>
<feature type="coiled-coil region" evidence="1">
    <location>
        <begin position="263"/>
        <end position="290"/>
    </location>
</feature>
<evidence type="ECO:0000313" key="4">
    <source>
        <dbReference type="EMBL" id="CAH9124684.1"/>
    </source>
</evidence>
<dbReference type="Pfam" id="PF09331">
    <property type="entry name" value="DUF1985"/>
    <property type="match status" value="1"/>
</dbReference>
<feature type="domain" description="DUF1985" evidence="3">
    <location>
        <begin position="23"/>
        <end position="161"/>
    </location>
</feature>
<proteinExistence type="predicted"/>
<dbReference type="InterPro" id="IPR015410">
    <property type="entry name" value="DUF1985"/>
</dbReference>
<name>A0AAV0ELP8_9ASTE</name>
<dbReference type="EMBL" id="CAMAPF010000935">
    <property type="protein sequence ID" value="CAH9124684.1"/>
    <property type="molecule type" value="Genomic_DNA"/>
</dbReference>
<evidence type="ECO:0000256" key="2">
    <source>
        <dbReference type="SAM" id="MobiDB-lite"/>
    </source>
</evidence>
<dbReference type="AlphaFoldDB" id="A0AAV0ELP8"/>